<keyword evidence="1" id="KW-1133">Transmembrane helix</keyword>
<accession>A6G420</accession>
<sequence>MWGADTQGLEVFAAIALGFLWIHTLLIAYAALLDRRGLASRLARAREAVVGTVVEAAGPEGVLARAEVDQVGRTKGDGVVHFADRAHRSVGWAGVLEVGGERHSLALEGAEVWPELDARERAAAPESAAQLESVLPQAKRAKGWRRTVAVDVGAVGSTVYYLPARGQEPAIVSALEPLGWLRTKRRAALLFVFAELAVAAGCTALALVPPAFGWVSMLGGAACLGFFLGVQPLGVALTDALRTPDRAYLRGRWG</sequence>
<feature type="transmembrane region" description="Helical" evidence="1">
    <location>
        <begin position="214"/>
        <end position="237"/>
    </location>
</feature>
<evidence type="ECO:0000313" key="2">
    <source>
        <dbReference type="EMBL" id="EDM79343.1"/>
    </source>
</evidence>
<feature type="transmembrane region" description="Helical" evidence="1">
    <location>
        <begin position="187"/>
        <end position="208"/>
    </location>
</feature>
<evidence type="ECO:0000256" key="1">
    <source>
        <dbReference type="SAM" id="Phobius"/>
    </source>
</evidence>
<dbReference type="AlphaFoldDB" id="A6G420"/>
<dbReference type="Proteomes" id="UP000005801">
    <property type="component" value="Unassembled WGS sequence"/>
</dbReference>
<feature type="transmembrane region" description="Helical" evidence="1">
    <location>
        <begin position="12"/>
        <end position="32"/>
    </location>
</feature>
<proteinExistence type="predicted"/>
<dbReference type="STRING" id="391625.PPSIR1_02281"/>
<name>A6G420_9BACT</name>
<comment type="caution">
    <text evidence="2">The sequence shown here is derived from an EMBL/GenBank/DDBJ whole genome shotgun (WGS) entry which is preliminary data.</text>
</comment>
<dbReference type="OrthoDB" id="5512786at2"/>
<keyword evidence="3" id="KW-1185">Reference proteome</keyword>
<reference evidence="2 3" key="1">
    <citation type="submission" date="2007-06" db="EMBL/GenBank/DDBJ databases">
        <authorList>
            <person name="Shimkets L."/>
            <person name="Ferriera S."/>
            <person name="Johnson J."/>
            <person name="Kravitz S."/>
            <person name="Beeson K."/>
            <person name="Sutton G."/>
            <person name="Rogers Y.-H."/>
            <person name="Friedman R."/>
            <person name="Frazier M."/>
            <person name="Venter J.C."/>
        </authorList>
    </citation>
    <scope>NUCLEOTIDE SEQUENCE [LARGE SCALE GENOMIC DNA]</scope>
    <source>
        <strain evidence="2 3">SIR-1</strain>
    </source>
</reference>
<dbReference type="RefSeq" id="WP_006971469.1">
    <property type="nucleotide sequence ID" value="NZ_ABCS01000020.1"/>
</dbReference>
<organism evidence="2 3">
    <name type="scientific">Plesiocystis pacifica SIR-1</name>
    <dbReference type="NCBI Taxonomy" id="391625"/>
    <lineage>
        <taxon>Bacteria</taxon>
        <taxon>Pseudomonadati</taxon>
        <taxon>Myxococcota</taxon>
        <taxon>Polyangia</taxon>
        <taxon>Nannocystales</taxon>
        <taxon>Nannocystaceae</taxon>
        <taxon>Plesiocystis</taxon>
    </lineage>
</organism>
<gene>
    <name evidence="2" type="ORF">PPSIR1_02281</name>
</gene>
<evidence type="ECO:0000313" key="3">
    <source>
        <dbReference type="Proteomes" id="UP000005801"/>
    </source>
</evidence>
<keyword evidence="1" id="KW-0472">Membrane</keyword>
<keyword evidence="1" id="KW-0812">Transmembrane</keyword>
<protein>
    <submittedName>
        <fullName evidence="2">Uncharacterized protein</fullName>
    </submittedName>
</protein>
<dbReference type="EMBL" id="ABCS01000020">
    <property type="protein sequence ID" value="EDM79343.1"/>
    <property type="molecule type" value="Genomic_DNA"/>
</dbReference>